<accession>A0A8H6LVW5</accession>
<organism evidence="3 4">
    <name type="scientific">Ephemerocybe angulata</name>
    <dbReference type="NCBI Taxonomy" id="980116"/>
    <lineage>
        <taxon>Eukaryota</taxon>
        <taxon>Fungi</taxon>
        <taxon>Dikarya</taxon>
        <taxon>Basidiomycota</taxon>
        <taxon>Agaricomycotina</taxon>
        <taxon>Agaricomycetes</taxon>
        <taxon>Agaricomycetidae</taxon>
        <taxon>Agaricales</taxon>
        <taxon>Agaricineae</taxon>
        <taxon>Psathyrellaceae</taxon>
        <taxon>Ephemerocybe</taxon>
    </lineage>
</organism>
<keyword evidence="1" id="KW-0472">Membrane</keyword>
<dbReference type="AlphaFoldDB" id="A0A8H6LVW5"/>
<feature type="transmembrane region" description="Helical" evidence="1">
    <location>
        <begin position="72"/>
        <end position="96"/>
    </location>
</feature>
<protein>
    <recommendedName>
        <fullName evidence="2">DUF6534 domain-containing protein</fullName>
    </recommendedName>
</protein>
<dbReference type="OrthoDB" id="3223377at2759"/>
<comment type="caution">
    <text evidence="3">The sequence shown here is derived from an EMBL/GenBank/DDBJ whole genome shotgun (WGS) entry which is preliminary data.</text>
</comment>
<gene>
    <name evidence="3" type="ORF">DFP72DRAFT_67760</name>
</gene>
<feature type="domain" description="DUF6534" evidence="2">
    <location>
        <begin position="79"/>
        <end position="149"/>
    </location>
</feature>
<dbReference type="InterPro" id="IPR045339">
    <property type="entry name" value="DUF6534"/>
</dbReference>
<feature type="transmembrane region" description="Helical" evidence="1">
    <location>
        <begin position="21"/>
        <end position="52"/>
    </location>
</feature>
<keyword evidence="1" id="KW-1133">Transmembrane helix</keyword>
<feature type="transmembrane region" description="Helical" evidence="1">
    <location>
        <begin position="108"/>
        <end position="136"/>
    </location>
</feature>
<evidence type="ECO:0000313" key="3">
    <source>
        <dbReference type="EMBL" id="KAF6744605.1"/>
    </source>
</evidence>
<keyword evidence="4" id="KW-1185">Reference proteome</keyword>
<name>A0A8H6LVW5_9AGAR</name>
<proteinExistence type="predicted"/>
<dbReference type="Pfam" id="PF20152">
    <property type="entry name" value="DUF6534"/>
    <property type="match status" value="1"/>
</dbReference>
<evidence type="ECO:0000313" key="4">
    <source>
        <dbReference type="Proteomes" id="UP000521943"/>
    </source>
</evidence>
<dbReference type="EMBL" id="JACGCI010000117">
    <property type="protein sequence ID" value="KAF6744605.1"/>
    <property type="molecule type" value="Genomic_DNA"/>
</dbReference>
<sequence length="153" mass="17562">MTRLCRRSLTRSCRRIRKFSGYSFIGTAIALLIFVMGVIQLTASITIAYVTGRINRQLTRLPTNRTQALARMVWFVHNVAADVIITCSLVFLYLKFRKNTERRASRSWLNTLILHTIENGAVTCLFATIHMIFYFAMPQNLIYLGFAYFGAPL</sequence>
<reference evidence="3 4" key="1">
    <citation type="submission" date="2020-07" db="EMBL/GenBank/DDBJ databases">
        <title>Comparative genomics of pyrophilous fungi reveals a link between fire events and developmental genes.</title>
        <authorList>
            <consortium name="DOE Joint Genome Institute"/>
            <person name="Steindorff A.S."/>
            <person name="Carver A."/>
            <person name="Calhoun S."/>
            <person name="Stillman K."/>
            <person name="Liu H."/>
            <person name="Lipzen A."/>
            <person name="Pangilinan J."/>
            <person name="Labutti K."/>
            <person name="Bruns T.D."/>
            <person name="Grigoriev I.V."/>
        </authorList>
    </citation>
    <scope>NUCLEOTIDE SEQUENCE [LARGE SCALE GENOMIC DNA]</scope>
    <source>
        <strain evidence="3 4">CBS 144469</strain>
    </source>
</reference>
<evidence type="ECO:0000259" key="2">
    <source>
        <dbReference type="Pfam" id="PF20152"/>
    </source>
</evidence>
<evidence type="ECO:0000256" key="1">
    <source>
        <dbReference type="SAM" id="Phobius"/>
    </source>
</evidence>
<keyword evidence="1" id="KW-0812">Transmembrane</keyword>
<dbReference type="Proteomes" id="UP000521943">
    <property type="component" value="Unassembled WGS sequence"/>
</dbReference>